<accession>A0A433H788</accession>
<gene>
    <name evidence="2" type="ORF">ELQ35_22170</name>
</gene>
<feature type="non-terminal residue" evidence="2">
    <location>
        <position position="76"/>
    </location>
</feature>
<proteinExistence type="predicted"/>
<dbReference type="AlphaFoldDB" id="A0A433H788"/>
<comment type="caution">
    <text evidence="2">The sequence shown here is derived from an EMBL/GenBank/DDBJ whole genome shotgun (WGS) entry which is preliminary data.</text>
</comment>
<keyword evidence="3" id="KW-1185">Reference proteome</keyword>
<sequence>MFSVLLELPEFEVVNQEIFLTHYFVHVEKKAEEERCIYCGFHSSVVHDKRTRKVRDLPILNKPLYVNLYVNRYRCQ</sequence>
<dbReference type="RefSeq" id="WP_143253479.1">
    <property type="nucleotide sequence ID" value="NZ_RYZZ01000055.1"/>
</dbReference>
<organism evidence="2 3">
    <name type="scientific">Peribacillus cavernae</name>
    <dbReference type="NCBI Taxonomy" id="1674310"/>
    <lineage>
        <taxon>Bacteria</taxon>
        <taxon>Bacillati</taxon>
        <taxon>Bacillota</taxon>
        <taxon>Bacilli</taxon>
        <taxon>Bacillales</taxon>
        <taxon>Bacillaceae</taxon>
        <taxon>Peribacillus</taxon>
    </lineage>
</organism>
<dbReference type="OrthoDB" id="6197054at2"/>
<name>A0A433H788_9BACI</name>
<reference evidence="2 3" key="1">
    <citation type="submission" date="2018-12" db="EMBL/GenBank/DDBJ databases">
        <title>Bacillus chawlae sp. nov., Bacillus glennii sp. nov., and Bacillus saganii sp. nov. Isolated from the Vehicle Assembly Building at Kennedy Space Center where the Viking Spacecraft were Assembled.</title>
        <authorList>
            <person name="Seuylemezian A."/>
            <person name="Vaishampayan P."/>
        </authorList>
    </citation>
    <scope>NUCLEOTIDE SEQUENCE [LARGE SCALE GENOMIC DNA]</scope>
    <source>
        <strain evidence="2 3">L5</strain>
    </source>
</reference>
<dbReference type="Pfam" id="PF14690">
    <property type="entry name" value="Zn_ribbon_ISL3"/>
    <property type="match status" value="1"/>
</dbReference>
<dbReference type="EMBL" id="RYZZ01000055">
    <property type="protein sequence ID" value="RUQ24207.1"/>
    <property type="molecule type" value="Genomic_DNA"/>
</dbReference>
<evidence type="ECO:0000259" key="1">
    <source>
        <dbReference type="Pfam" id="PF14690"/>
    </source>
</evidence>
<evidence type="ECO:0000313" key="2">
    <source>
        <dbReference type="EMBL" id="RUQ24207.1"/>
    </source>
</evidence>
<dbReference type="InterPro" id="IPR029261">
    <property type="entry name" value="Transposase_Znf"/>
</dbReference>
<evidence type="ECO:0000313" key="3">
    <source>
        <dbReference type="Proteomes" id="UP000267430"/>
    </source>
</evidence>
<protein>
    <submittedName>
        <fullName evidence="2">Transposase family protein</fullName>
    </submittedName>
</protein>
<feature type="domain" description="Transposase IS204/IS1001/IS1096/IS1165 zinc-finger" evidence="1">
    <location>
        <begin position="34"/>
        <end position="76"/>
    </location>
</feature>
<dbReference type="Proteomes" id="UP000267430">
    <property type="component" value="Unassembled WGS sequence"/>
</dbReference>